<dbReference type="Proteomes" id="UP000507962">
    <property type="component" value="Unassembled WGS sequence"/>
</dbReference>
<evidence type="ECO:0000256" key="1">
    <source>
        <dbReference type="ARBA" id="ARBA00004651"/>
    </source>
</evidence>
<evidence type="ECO:0000259" key="9">
    <source>
        <dbReference type="PROSITE" id="PS50893"/>
    </source>
</evidence>
<organism evidence="11 12">
    <name type="scientific">Desulfoluna butyratoxydans</name>
    <dbReference type="NCBI Taxonomy" id="231438"/>
    <lineage>
        <taxon>Bacteria</taxon>
        <taxon>Pseudomonadati</taxon>
        <taxon>Thermodesulfobacteriota</taxon>
        <taxon>Desulfobacteria</taxon>
        <taxon>Desulfobacterales</taxon>
        <taxon>Desulfolunaceae</taxon>
        <taxon>Desulfoluna</taxon>
    </lineage>
</organism>
<dbReference type="SUPFAM" id="SSF52540">
    <property type="entry name" value="P-loop containing nucleoside triphosphate hydrolases"/>
    <property type="match status" value="1"/>
</dbReference>
<dbReference type="Pfam" id="PF00005">
    <property type="entry name" value="ABC_tran"/>
    <property type="match status" value="1"/>
</dbReference>
<keyword evidence="3 8" id="KW-0812">Transmembrane</keyword>
<dbReference type="InterPro" id="IPR003593">
    <property type="entry name" value="AAA+_ATPase"/>
</dbReference>
<evidence type="ECO:0000313" key="12">
    <source>
        <dbReference type="Proteomes" id="UP000507962"/>
    </source>
</evidence>
<feature type="transmembrane region" description="Helical" evidence="8">
    <location>
        <begin position="256"/>
        <end position="281"/>
    </location>
</feature>
<dbReference type="PANTHER" id="PTHR24221:SF397">
    <property type="entry name" value="ABC TRANSPORTER, ATP-BINDING TRANSMEMBRANE PROTEIN"/>
    <property type="match status" value="1"/>
</dbReference>
<dbReference type="InterPro" id="IPR027417">
    <property type="entry name" value="P-loop_NTPase"/>
</dbReference>
<feature type="domain" description="ABC transporter" evidence="9">
    <location>
        <begin position="332"/>
        <end position="566"/>
    </location>
</feature>
<evidence type="ECO:0000256" key="7">
    <source>
        <dbReference type="ARBA" id="ARBA00023136"/>
    </source>
</evidence>
<proteinExistence type="predicted"/>
<keyword evidence="7 8" id="KW-0472">Membrane</keyword>
<reference evidence="11 12" key="1">
    <citation type="submission" date="2019-03" db="EMBL/GenBank/DDBJ databases">
        <authorList>
            <person name="Nijsse B."/>
        </authorList>
    </citation>
    <scope>NUCLEOTIDE SEQUENCE [LARGE SCALE GENOMIC DNA]</scope>
    <source>
        <strain evidence="11">Desulfoluna butyratoxydans MSL71</strain>
    </source>
</reference>
<feature type="transmembrane region" description="Helical" evidence="8">
    <location>
        <begin position="20"/>
        <end position="43"/>
    </location>
</feature>
<dbReference type="AlphaFoldDB" id="A0A4V6ILT8"/>
<name>A0A4V6ILT8_9BACT</name>
<keyword evidence="4" id="KW-0547">Nucleotide-binding</keyword>
<dbReference type="PROSITE" id="PS00211">
    <property type="entry name" value="ABC_TRANSPORTER_1"/>
    <property type="match status" value="1"/>
</dbReference>
<comment type="subcellular location">
    <subcellularLocation>
        <location evidence="1">Cell membrane</location>
        <topology evidence="1">Multi-pass membrane protein</topology>
    </subcellularLocation>
</comment>
<dbReference type="Gene3D" id="3.40.50.300">
    <property type="entry name" value="P-loop containing nucleotide triphosphate hydrolases"/>
    <property type="match status" value="1"/>
</dbReference>
<dbReference type="PANTHER" id="PTHR24221">
    <property type="entry name" value="ATP-BINDING CASSETTE SUB-FAMILY B"/>
    <property type="match status" value="1"/>
</dbReference>
<dbReference type="GO" id="GO:0034040">
    <property type="term" value="F:ATPase-coupled lipid transmembrane transporter activity"/>
    <property type="evidence" value="ECO:0007669"/>
    <property type="project" value="TreeGrafter"/>
</dbReference>
<feature type="domain" description="ABC transmembrane type-1" evidence="10">
    <location>
        <begin position="19"/>
        <end position="301"/>
    </location>
</feature>
<sequence length="577" mass="63283">MTRPPFLSDIARHHLKLMALATFLWVLWSLSGIAILAVIMHMIYGVITDASTGSIALHAAGLAVLITAKGFLFSGADIAKHFAGYGIVARLREEITRKMKRLSLGYYTRERLGNVTTIIHQDIESVEMVVAHIGSRLISDLIVALITGGILFAVNPALGLYMVSLLPVGLIVLVVGTRAGGKGMERTREDMADMVSRFVEYGRGIPVIKAFSDNDAIRTGLEKSIERFGMSSKASAKTAAAVICMYQFFVEMSLAVLIAGGAFMVLGARLSILEYALFLILSREFYKPFANAEMYWLYYIKGKDSYHRILGITQEPAVASSGKHEKPTRFDVAFEDVQFAYDRDGFALSNCSFTAEVNCLTALVGPSGSGKTTLTNLLLRFWEINGGRITIGGTDIRDMDYDTLLSCISIVMQDVILFGDTIYENIKIGNRTATPEEVHNAARKAMIHDFIMGLPQGYDTLVGENGVGLSGGQKQRISIARAILRDAPIVILDEASSSLDPVNERQIQKAISNMAENKTVLAIAHHLKTIANADKIVVFNKGTLVEEGTHAEFLREKSLYHSLWKSQQQGQAWAVNN</sequence>
<dbReference type="InterPro" id="IPR003439">
    <property type="entry name" value="ABC_transporter-like_ATP-bd"/>
</dbReference>
<keyword evidence="2" id="KW-0813">Transport</keyword>
<gene>
    <name evidence="11" type="ORF">MSL71_39410</name>
</gene>
<dbReference type="Pfam" id="PF00664">
    <property type="entry name" value="ABC_membrane"/>
    <property type="match status" value="1"/>
</dbReference>
<evidence type="ECO:0000256" key="4">
    <source>
        <dbReference type="ARBA" id="ARBA00022741"/>
    </source>
</evidence>
<dbReference type="InterPro" id="IPR011527">
    <property type="entry name" value="ABC1_TM_dom"/>
</dbReference>
<protein>
    <submittedName>
        <fullName evidence="11">Abc transporter transmembrane region</fullName>
    </submittedName>
</protein>
<evidence type="ECO:0000256" key="3">
    <source>
        <dbReference type="ARBA" id="ARBA00022692"/>
    </source>
</evidence>
<dbReference type="PROSITE" id="PS50893">
    <property type="entry name" value="ABC_TRANSPORTER_2"/>
    <property type="match status" value="1"/>
</dbReference>
<dbReference type="RefSeq" id="WP_180143784.1">
    <property type="nucleotide sequence ID" value="NZ_CAADHO010000008.1"/>
</dbReference>
<dbReference type="GO" id="GO:0005524">
    <property type="term" value="F:ATP binding"/>
    <property type="evidence" value="ECO:0007669"/>
    <property type="project" value="UniProtKB-KW"/>
</dbReference>
<feature type="transmembrane region" description="Helical" evidence="8">
    <location>
        <begin position="160"/>
        <end position="181"/>
    </location>
</feature>
<dbReference type="PROSITE" id="PS50929">
    <property type="entry name" value="ABC_TM1F"/>
    <property type="match status" value="1"/>
</dbReference>
<dbReference type="GO" id="GO:0016887">
    <property type="term" value="F:ATP hydrolysis activity"/>
    <property type="evidence" value="ECO:0007669"/>
    <property type="project" value="InterPro"/>
</dbReference>
<dbReference type="InterPro" id="IPR039421">
    <property type="entry name" value="Type_1_exporter"/>
</dbReference>
<evidence type="ECO:0000259" key="10">
    <source>
        <dbReference type="PROSITE" id="PS50929"/>
    </source>
</evidence>
<dbReference type="CDD" id="cd07346">
    <property type="entry name" value="ABC_6TM_exporters"/>
    <property type="match status" value="1"/>
</dbReference>
<dbReference type="GO" id="GO:0140359">
    <property type="term" value="F:ABC-type transporter activity"/>
    <property type="evidence" value="ECO:0007669"/>
    <property type="project" value="InterPro"/>
</dbReference>
<accession>A0A4V6ILT8</accession>
<evidence type="ECO:0000256" key="8">
    <source>
        <dbReference type="SAM" id="Phobius"/>
    </source>
</evidence>
<dbReference type="SMART" id="SM00382">
    <property type="entry name" value="AAA"/>
    <property type="match status" value="1"/>
</dbReference>
<dbReference type="Gene3D" id="1.20.1560.10">
    <property type="entry name" value="ABC transporter type 1, transmembrane domain"/>
    <property type="match status" value="1"/>
</dbReference>
<evidence type="ECO:0000313" key="11">
    <source>
        <dbReference type="EMBL" id="VFQ46278.1"/>
    </source>
</evidence>
<dbReference type="EMBL" id="CAADHO010000008">
    <property type="protein sequence ID" value="VFQ46278.1"/>
    <property type="molecule type" value="Genomic_DNA"/>
</dbReference>
<dbReference type="SUPFAM" id="SSF90123">
    <property type="entry name" value="ABC transporter transmembrane region"/>
    <property type="match status" value="1"/>
</dbReference>
<keyword evidence="12" id="KW-1185">Reference proteome</keyword>
<keyword evidence="5" id="KW-0067">ATP-binding</keyword>
<evidence type="ECO:0000256" key="5">
    <source>
        <dbReference type="ARBA" id="ARBA00022840"/>
    </source>
</evidence>
<feature type="transmembrane region" description="Helical" evidence="8">
    <location>
        <begin position="137"/>
        <end position="154"/>
    </location>
</feature>
<dbReference type="InterPro" id="IPR017871">
    <property type="entry name" value="ABC_transporter-like_CS"/>
</dbReference>
<feature type="transmembrane region" description="Helical" evidence="8">
    <location>
        <begin position="55"/>
        <end position="72"/>
    </location>
</feature>
<keyword evidence="6 8" id="KW-1133">Transmembrane helix</keyword>
<dbReference type="InterPro" id="IPR036640">
    <property type="entry name" value="ABC1_TM_sf"/>
</dbReference>
<dbReference type="FunFam" id="3.40.50.300:FF:000287">
    <property type="entry name" value="Multidrug ABC transporter ATP-binding protein"/>
    <property type="match status" value="1"/>
</dbReference>
<evidence type="ECO:0000256" key="2">
    <source>
        <dbReference type="ARBA" id="ARBA00022448"/>
    </source>
</evidence>
<evidence type="ECO:0000256" key="6">
    <source>
        <dbReference type="ARBA" id="ARBA00022989"/>
    </source>
</evidence>
<dbReference type="GO" id="GO:0005886">
    <property type="term" value="C:plasma membrane"/>
    <property type="evidence" value="ECO:0007669"/>
    <property type="project" value="UniProtKB-SubCell"/>
</dbReference>